<protein>
    <recommendedName>
        <fullName evidence="5">Glycosyltransferase family 32 protein</fullName>
    </recommendedName>
</protein>
<gene>
    <name evidence="3" type="ORF">OEA41_000845</name>
</gene>
<dbReference type="InterPro" id="IPR007577">
    <property type="entry name" value="GlycoTrfase_DXD_sugar-bd_CS"/>
</dbReference>
<evidence type="ECO:0000313" key="4">
    <source>
        <dbReference type="Proteomes" id="UP001276659"/>
    </source>
</evidence>
<proteinExistence type="inferred from homology"/>
<comment type="caution">
    <text evidence="3">The sequence shown here is derived from an EMBL/GenBank/DDBJ whole genome shotgun (WGS) entry which is preliminary data.</text>
</comment>
<organism evidence="3 4">
    <name type="scientific">Lepraria neglecta</name>
    <dbReference type="NCBI Taxonomy" id="209136"/>
    <lineage>
        <taxon>Eukaryota</taxon>
        <taxon>Fungi</taxon>
        <taxon>Dikarya</taxon>
        <taxon>Ascomycota</taxon>
        <taxon>Pezizomycotina</taxon>
        <taxon>Lecanoromycetes</taxon>
        <taxon>OSLEUM clade</taxon>
        <taxon>Lecanoromycetidae</taxon>
        <taxon>Lecanorales</taxon>
        <taxon>Lecanorineae</taxon>
        <taxon>Stereocaulaceae</taxon>
        <taxon>Lepraria</taxon>
    </lineage>
</organism>
<keyword evidence="4" id="KW-1185">Reference proteome</keyword>
<dbReference type="AlphaFoldDB" id="A0AAE0DRK7"/>
<dbReference type="InterPro" id="IPR029044">
    <property type="entry name" value="Nucleotide-diphossugar_trans"/>
</dbReference>
<dbReference type="GO" id="GO:0006487">
    <property type="term" value="P:protein N-linked glycosylation"/>
    <property type="evidence" value="ECO:0007669"/>
    <property type="project" value="TreeGrafter"/>
</dbReference>
<dbReference type="SUPFAM" id="SSF53448">
    <property type="entry name" value="Nucleotide-diphospho-sugar transferases"/>
    <property type="match status" value="1"/>
</dbReference>
<name>A0AAE0DRK7_9LECA</name>
<reference evidence="3" key="1">
    <citation type="submission" date="2022-11" db="EMBL/GenBank/DDBJ databases">
        <title>Chromosomal genome sequence assembly and mating type (MAT) locus characterization of the leprose asexual lichenized fungus Lepraria neglecta (Nyl.) Erichsen.</title>
        <authorList>
            <person name="Allen J.L."/>
            <person name="Pfeffer B."/>
        </authorList>
    </citation>
    <scope>NUCLEOTIDE SEQUENCE</scope>
    <source>
        <strain evidence="3">Allen 5258</strain>
    </source>
</reference>
<dbReference type="Proteomes" id="UP001276659">
    <property type="component" value="Unassembled WGS sequence"/>
</dbReference>
<evidence type="ECO:0000313" key="3">
    <source>
        <dbReference type="EMBL" id="KAK3178708.1"/>
    </source>
</evidence>
<dbReference type="Pfam" id="PF04488">
    <property type="entry name" value="Gly_transf_sug"/>
    <property type="match status" value="1"/>
</dbReference>
<dbReference type="GO" id="GO:0000009">
    <property type="term" value="F:alpha-1,6-mannosyltransferase activity"/>
    <property type="evidence" value="ECO:0007669"/>
    <property type="project" value="InterPro"/>
</dbReference>
<dbReference type="PANTHER" id="PTHR31834:SF1">
    <property type="entry name" value="INITIATION-SPECIFIC ALPHA-1,6-MANNOSYLTRANSFERASE"/>
    <property type="match status" value="1"/>
</dbReference>
<sequence length="506" mass="56877">MSLHDFMGSASIVRRRPGRFSALSVFIILCLYFSVYHIPIRLESVPTQPSISSRPLEEIPPRIWQIFFGYTPIKDFVPFIQSWVTKNQDYAYTLMSNDGGNTFARKHYADRPDILKPFLDLQFPVLRSDLLRYMILETEGGVYSDLDTNVLKSVRDWIPKDMKSKVHAIVGIEYDQLGGQPEFGMTEPLQFCQWTMAASRGHPILKKVVEDVVHALQAMADRKNTTISELKPEDDEVVEVSGPVIWTRTVMQSMSEMTGTPIDYRNMTGMTEPRLFGDVLVLPIDGFGTGQPHSNSGKDGTGNAYIRHIVIDEGLSSALIIEDDADWDVNMRSQLHEFANRSRELGNTLHDSSERITDATPTQSPYGDDWDILWIGACAWPPAPADSGGFPGAGDRNYMVFWARGGMACTWGYAINSRSAKTLLAWLLDINEAVDFHMGKYCERSNCVSIWPPLIGAHTAAGPQRKDSDIRNTPSEARERGETMWIVNSAIMDMQQKLGHKAPFNQ</sequence>
<evidence type="ECO:0000256" key="1">
    <source>
        <dbReference type="ARBA" id="ARBA00009003"/>
    </source>
</evidence>
<dbReference type="PANTHER" id="PTHR31834">
    <property type="entry name" value="INITIATION-SPECIFIC ALPHA-1,6-MANNOSYLTRANSFERASE"/>
    <property type="match status" value="1"/>
</dbReference>
<keyword evidence="2" id="KW-0812">Transmembrane</keyword>
<feature type="transmembrane region" description="Helical" evidence="2">
    <location>
        <begin position="20"/>
        <end position="38"/>
    </location>
</feature>
<evidence type="ECO:0000256" key="2">
    <source>
        <dbReference type="SAM" id="Phobius"/>
    </source>
</evidence>
<keyword evidence="2" id="KW-1133">Transmembrane helix</keyword>
<keyword evidence="2" id="KW-0472">Membrane</keyword>
<accession>A0AAE0DRK7</accession>
<dbReference type="EMBL" id="JASNWA010000003">
    <property type="protein sequence ID" value="KAK3178708.1"/>
    <property type="molecule type" value="Genomic_DNA"/>
</dbReference>
<dbReference type="InterPro" id="IPR039367">
    <property type="entry name" value="Och1-like"/>
</dbReference>
<comment type="similarity">
    <text evidence="1">Belongs to the glycosyltransferase 32 family.</text>
</comment>
<evidence type="ECO:0008006" key="5">
    <source>
        <dbReference type="Google" id="ProtNLM"/>
    </source>
</evidence>
<dbReference type="Gene3D" id="3.90.550.20">
    <property type="match status" value="1"/>
</dbReference>
<dbReference type="GO" id="GO:0000136">
    <property type="term" value="C:mannan polymerase complex"/>
    <property type="evidence" value="ECO:0007669"/>
    <property type="project" value="TreeGrafter"/>
</dbReference>